<dbReference type="PROSITE" id="PS01124">
    <property type="entry name" value="HTH_ARAC_FAMILY_2"/>
    <property type="match status" value="1"/>
</dbReference>
<dbReference type="PANTHER" id="PTHR46796:SF15">
    <property type="entry name" value="BLL1074 PROTEIN"/>
    <property type="match status" value="1"/>
</dbReference>
<protein>
    <submittedName>
        <fullName evidence="5">Helix-turn-helix domain-containing protein</fullName>
    </submittedName>
</protein>
<evidence type="ECO:0000313" key="5">
    <source>
        <dbReference type="EMBL" id="NBJ27392.1"/>
    </source>
</evidence>
<name>A0ABW9Z5M3_9HYPH</name>
<dbReference type="InterPro" id="IPR050204">
    <property type="entry name" value="AraC_XylS_family_regulators"/>
</dbReference>
<evidence type="ECO:0000256" key="3">
    <source>
        <dbReference type="ARBA" id="ARBA00023163"/>
    </source>
</evidence>
<evidence type="ECO:0000256" key="2">
    <source>
        <dbReference type="ARBA" id="ARBA00023125"/>
    </source>
</evidence>
<dbReference type="SMART" id="SM00342">
    <property type="entry name" value="HTH_ARAC"/>
    <property type="match status" value="1"/>
</dbReference>
<dbReference type="Proteomes" id="UP000818323">
    <property type="component" value="Unassembled WGS sequence"/>
</dbReference>
<dbReference type="Gene3D" id="1.10.10.60">
    <property type="entry name" value="Homeodomain-like"/>
    <property type="match status" value="1"/>
</dbReference>
<dbReference type="PANTHER" id="PTHR46796">
    <property type="entry name" value="HTH-TYPE TRANSCRIPTIONAL ACTIVATOR RHAS-RELATED"/>
    <property type="match status" value="1"/>
</dbReference>
<organism evidence="5 6">
    <name type="scientific">Microvirga arsenatis</name>
    <dbReference type="NCBI Taxonomy" id="2692265"/>
    <lineage>
        <taxon>Bacteria</taxon>
        <taxon>Pseudomonadati</taxon>
        <taxon>Pseudomonadota</taxon>
        <taxon>Alphaproteobacteria</taxon>
        <taxon>Hyphomicrobiales</taxon>
        <taxon>Methylobacteriaceae</taxon>
        <taxon>Microvirga</taxon>
    </lineage>
</organism>
<dbReference type="Pfam" id="PF12833">
    <property type="entry name" value="HTH_18"/>
    <property type="match status" value="1"/>
</dbReference>
<evidence type="ECO:0000259" key="4">
    <source>
        <dbReference type="PROSITE" id="PS01124"/>
    </source>
</evidence>
<dbReference type="InterPro" id="IPR018060">
    <property type="entry name" value="HTH_AraC"/>
</dbReference>
<feature type="domain" description="HTH araC/xylS-type" evidence="4">
    <location>
        <begin position="157"/>
        <end position="257"/>
    </location>
</feature>
<accession>A0ABW9Z5M3</accession>
<comment type="caution">
    <text evidence="5">The sequence shown here is derived from an EMBL/GenBank/DDBJ whole genome shotgun (WGS) entry which is preliminary data.</text>
</comment>
<reference evidence="5 6" key="1">
    <citation type="submission" date="2020-01" db="EMBL/GenBank/DDBJ databases">
        <title>Microvirga sp. nov., an arsenate reduction bacterium isolated from Tibet hotspring sediments.</title>
        <authorList>
            <person name="Yuan C.-G."/>
        </authorList>
    </citation>
    <scope>NUCLEOTIDE SEQUENCE [LARGE SCALE GENOMIC DNA]</scope>
    <source>
        <strain evidence="5 6">SYSU G3D203</strain>
    </source>
</reference>
<keyword evidence="1" id="KW-0805">Transcription regulation</keyword>
<sequence>MPRAHAPILASRAGRYVEAPPIPRLLPHFQCVWMSSVSPDHSGPVAVVPDGCVDLLWRNDRFTVVGPDVTAATPEVEPGSIVLGIRFRPGAAVKWLGLPLTEIIGQEVPMAELWGSAADRVADWIRAAPSAKDKIRVLQELLAAQAPRVELPRQEAAMIFRFLKADASAEERKIVALRERLGVSERTLRRQCDELFGYGPKTLDRILRFQRFQALARTDSDEGLACLALRAGYADQAHLTREVQSLCGMTAGAFVRQLVT</sequence>
<evidence type="ECO:0000313" key="6">
    <source>
        <dbReference type="Proteomes" id="UP000818323"/>
    </source>
</evidence>
<gene>
    <name evidence="5" type="ORF">GR303_24135</name>
</gene>
<evidence type="ECO:0000256" key="1">
    <source>
        <dbReference type="ARBA" id="ARBA00023015"/>
    </source>
</evidence>
<keyword evidence="2" id="KW-0238">DNA-binding</keyword>
<keyword evidence="6" id="KW-1185">Reference proteome</keyword>
<keyword evidence="3" id="KW-0804">Transcription</keyword>
<dbReference type="Pfam" id="PF20240">
    <property type="entry name" value="DUF6597"/>
    <property type="match status" value="1"/>
</dbReference>
<dbReference type="RefSeq" id="WP_161726987.1">
    <property type="nucleotide sequence ID" value="NZ_JAAAXI010000061.1"/>
</dbReference>
<dbReference type="InterPro" id="IPR046532">
    <property type="entry name" value="DUF6597"/>
</dbReference>
<proteinExistence type="predicted"/>
<dbReference type="EMBL" id="JAAAXJ010000051">
    <property type="protein sequence ID" value="NBJ27392.1"/>
    <property type="molecule type" value="Genomic_DNA"/>
</dbReference>